<evidence type="ECO:0000256" key="6">
    <source>
        <dbReference type="ARBA" id="ARBA00022921"/>
    </source>
</evidence>
<dbReference type="GO" id="GO:0046782">
    <property type="term" value="P:regulation of viral transcription"/>
    <property type="evidence" value="ECO:0007669"/>
    <property type="project" value="InterPro"/>
</dbReference>
<dbReference type="EMBL" id="MN641876">
    <property type="protein sequence ID" value="QII88769.1"/>
    <property type="molecule type" value="Genomic_DNA"/>
</dbReference>
<keyword evidence="6" id="KW-0426">Late protein</keyword>
<accession>A0A6G7KTW7</accession>
<organismHost>
    <name type="scientific">Ornithodoros</name>
    <name type="common">relapsing fever ticks</name>
    <dbReference type="NCBI Taxonomy" id="6937"/>
</organismHost>
<reference evidence="9" key="1">
    <citation type="submission" date="2019-11" db="EMBL/GenBank/DDBJ databases">
        <authorList>
            <person name="Ndlovu S.S."/>
            <person name="Carulei O."/>
        </authorList>
    </citation>
    <scope>NUCLEOTIDE SEQUENCE [LARGE SCALE GENOMIC DNA]</scope>
    <source>
        <strain evidence="9">RSA_W1_1999</strain>
    </source>
</reference>
<keyword evidence="4" id="KW-0863">Zinc-finger</keyword>
<keyword evidence="5" id="KW-0862">Zinc</keyword>
<proteinExistence type="inferred from homology"/>
<feature type="domain" description="Viral late gene transcription factor 3 zinc ribbon" evidence="8">
    <location>
        <begin position="146"/>
        <end position="176"/>
    </location>
</feature>
<evidence type="ECO:0000256" key="4">
    <source>
        <dbReference type="ARBA" id="ARBA00022771"/>
    </source>
</evidence>
<dbReference type="GO" id="GO:0008270">
    <property type="term" value="F:zinc ion binding"/>
    <property type="evidence" value="ECO:0007669"/>
    <property type="project" value="UniProtKB-KW"/>
</dbReference>
<organismHost>
    <name type="scientific">Sus scrofa</name>
    <name type="common">Pig</name>
    <dbReference type="NCBI Taxonomy" id="9823"/>
</organismHost>
<keyword evidence="7" id="KW-0472">Membrane</keyword>
<organismHost>
    <name type="scientific">Phacochoerus aethiopicus</name>
    <name type="common">Warthog</name>
    <dbReference type="NCBI Taxonomy" id="85517"/>
</organismHost>
<evidence type="ECO:0000256" key="2">
    <source>
        <dbReference type="ARBA" id="ARBA00018664"/>
    </source>
</evidence>
<keyword evidence="3" id="KW-0479">Metal-binding</keyword>
<dbReference type="InterPro" id="IPR014900">
    <property type="entry name" value="VLTF-3_Zn_ribbon"/>
</dbReference>
<protein>
    <recommendedName>
        <fullName evidence="2">Zinc finger protein B385R</fullName>
    </recommendedName>
</protein>
<keyword evidence="7" id="KW-1133">Transmembrane helix</keyword>
<evidence type="ECO:0000313" key="9">
    <source>
        <dbReference type="EMBL" id="QII88769.1"/>
    </source>
</evidence>
<organismHost>
    <name type="scientific">Phacochoerus africanus</name>
    <name type="common">Warthog</name>
    <dbReference type="NCBI Taxonomy" id="41426"/>
</organismHost>
<organismHost>
    <name type="scientific">Ornithodoros moubata</name>
    <name type="common">Soft tick</name>
    <name type="synonym">Argasid tick</name>
    <dbReference type="NCBI Taxonomy" id="6938"/>
</organismHost>
<dbReference type="InterPro" id="IPR007031">
    <property type="entry name" value="Poxvirus_VLTF3"/>
</dbReference>
<dbReference type="Pfam" id="PF08792">
    <property type="entry name" value="A2L_zn_ribbon"/>
    <property type="match status" value="1"/>
</dbReference>
<organismHost>
    <name type="scientific">Potamochoerus larvatus</name>
    <name type="common">Bushpig</name>
    <dbReference type="NCBI Taxonomy" id="273792"/>
</organismHost>
<keyword evidence="7" id="KW-0812">Transmembrane</keyword>
<gene>
    <name evidence="9" type="primary">B385R</name>
</gene>
<evidence type="ECO:0000256" key="5">
    <source>
        <dbReference type="ARBA" id="ARBA00022833"/>
    </source>
</evidence>
<comment type="similarity">
    <text evidence="1">Belongs to the asfivirus B385R family.</text>
</comment>
<name>A0A6G7KTW7_ASF</name>
<evidence type="ECO:0000256" key="1">
    <source>
        <dbReference type="ARBA" id="ARBA00006258"/>
    </source>
</evidence>
<evidence type="ECO:0000256" key="7">
    <source>
        <dbReference type="SAM" id="Phobius"/>
    </source>
</evidence>
<evidence type="ECO:0000259" key="8">
    <source>
        <dbReference type="Pfam" id="PF08792"/>
    </source>
</evidence>
<dbReference type="Pfam" id="PF04947">
    <property type="entry name" value="Pox_VLTF3"/>
    <property type="match status" value="1"/>
</dbReference>
<feature type="transmembrane region" description="Helical" evidence="7">
    <location>
        <begin position="70"/>
        <end position="98"/>
    </location>
</feature>
<feature type="transmembrane region" description="Helical" evidence="7">
    <location>
        <begin position="46"/>
        <end position="63"/>
    </location>
</feature>
<organism evidence="9">
    <name type="scientific">African swine fever virus</name>
    <name type="common">ASFV</name>
    <dbReference type="NCBI Taxonomy" id="10497"/>
    <lineage>
        <taxon>Viruses</taxon>
        <taxon>Varidnaviria</taxon>
        <taxon>Bamfordvirae</taxon>
        <taxon>Nucleocytoviricota</taxon>
        <taxon>Pokkesviricetes</taxon>
        <taxon>Asfuvirales</taxon>
        <taxon>Asfarviridae</taxon>
        <taxon>Asfivirus</taxon>
        <taxon>Asfivirus haemorrhagiae</taxon>
    </lineage>
</organism>
<evidence type="ECO:0000256" key="3">
    <source>
        <dbReference type="ARBA" id="ARBA00022723"/>
    </source>
</evidence>
<sequence length="387" mass="45049">MDEIINIYQAVAKLFMEIQQGLAAYVQYKTLFTAMLHYIIHIKQEYFIFLLFISPYLITAHTGETLRNKVYIAIIRLILVANINTKISTTLVCVIFLLQKKLSTDGVQTKNMWCTNIPMLQVQTAHNLFIQLCDTQSKTQWVQTLQYMECKYCHTDMVFITTQFGLQCPICGCIQELLGTIFVATHFYNHVGQKAKSGIFIPIRHYRFWIQHILGTNSEQELGTKQDPCGTKVLQQLQKIIMRDIICIALLSVENIRKMLQEIYRTDLYICVSLILRILTGVRPPQISESILLRGEYIFTEAITIREKVCTKGRIITNYYPYYIYTIFVAILPPNVTTNRRILQYIHLQGNVTLPIIVTVWESICMELPAIQWKPTDRTHCVHFFLR</sequence>